<reference evidence="1" key="1">
    <citation type="submission" date="2023-07" db="EMBL/GenBank/DDBJ databases">
        <title>Black Yeasts Isolated from many extreme environments.</title>
        <authorList>
            <person name="Coleine C."/>
            <person name="Stajich J.E."/>
            <person name="Selbmann L."/>
        </authorList>
    </citation>
    <scope>NUCLEOTIDE SEQUENCE</scope>
    <source>
        <strain evidence="1">CCFEE 5714</strain>
    </source>
</reference>
<protein>
    <submittedName>
        <fullName evidence="1">Uncharacterized protein</fullName>
    </submittedName>
</protein>
<keyword evidence="2" id="KW-1185">Reference proteome</keyword>
<gene>
    <name evidence="1" type="ORF">LTR37_017124</name>
</gene>
<accession>A0ACC3MMG8</accession>
<evidence type="ECO:0000313" key="2">
    <source>
        <dbReference type="Proteomes" id="UP001281147"/>
    </source>
</evidence>
<proteinExistence type="predicted"/>
<name>A0ACC3MMG8_9PEZI</name>
<sequence>MASVLLICGTLVAAYFSTFIYCLIRNLFNVRKTGLPAIIVPFDQNHILWMMFSVPYQQWFREHLPEVVYSRLSLCMYGWEFHEKLRPFEKFSGPRGNDKTYVLVTCGRFELWSRDAEVCAQIVGRPRDFTQLDISNLFMGKFGANVITSDGDKWTRHRKVVASVLNERISKAVFNESVRQTQGLLGEVAAKADSSGTTETNKMFDWAKKITIHVLSGAGMGASVQWSDDSSEKPPPGFKQTYIQSIKVVIEGVTGPLLLPRWLCLNYPSFLPGYETAKAMGYALDEFPKHTSNMLDNERRRTQARGSVTKGNIMSQLLQASEQPADPDLKTSTGNSANALSEREMISNLFIFTAAGFDTTANTISYALVLLARYPQWQHWLLEEIDEIVPKDPSEELDHVAVFPRATRLLAFMLEVLRHYSPLVHISKQTQTAQTIPTSRGTIWLPAYSTVYINSVALHLDPDVWCNLNLADNEQGSDKDEFRFRPTRWINPPGSAQPLFQPPKGAYLPWSGGPRVCPGQKMAQVEFCAVFLTLLRQHEIGAVPLENESREDTEKRLEARIQNSMSILTSQMKDVYDVQEGDPKGLKMRISRR</sequence>
<evidence type="ECO:0000313" key="1">
    <source>
        <dbReference type="EMBL" id="KAK3698075.1"/>
    </source>
</evidence>
<organism evidence="1 2">
    <name type="scientific">Vermiconidia calcicola</name>
    <dbReference type="NCBI Taxonomy" id="1690605"/>
    <lineage>
        <taxon>Eukaryota</taxon>
        <taxon>Fungi</taxon>
        <taxon>Dikarya</taxon>
        <taxon>Ascomycota</taxon>
        <taxon>Pezizomycotina</taxon>
        <taxon>Dothideomycetes</taxon>
        <taxon>Dothideomycetidae</taxon>
        <taxon>Mycosphaerellales</taxon>
        <taxon>Extremaceae</taxon>
        <taxon>Vermiconidia</taxon>
    </lineage>
</organism>
<dbReference type="EMBL" id="JAUTXU010000215">
    <property type="protein sequence ID" value="KAK3698075.1"/>
    <property type="molecule type" value="Genomic_DNA"/>
</dbReference>
<dbReference type="Proteomes" id="UP001281147">
    <property type="component" value="Unassembled WGS sequence"/>
</dbReference>
<comment type="caution">
    <text evidence="1">The sequence shown here is derived from an EMBL/GenBank/DDBJ whole genome shotgun (WGS) entry which is preliminary data.</text>
</comment>